<evidence type="ECO:0000313" key="2">
    <source>
        <dbReference type="EMBL" id="CAI8047352.1"/>
    </source>
</evidence>
<keyword evidence="3" id="KW-1185">Reference proteome</keyword>
<protein>
    <submittedName>
        <fullName evidence="2">Uncharacterized protein</fullName>
    </submittedName>
</protein>
<dbReference type="EMBL" id="CASHTH010003627">
    <property type="protein sequence ID" value="CAI8047352.1"/>
    <property type="molecule type" value="Genomic_DNA"/>
</dbReference>
<comment type="caution">
    <text evidence="2">The sequence shown here is derived from an EMBL/GenBank/DDBJ whole genome shotgun (WGS) entry which is preliminary data.</text>
</comment>
<accession>A0AA35XE16</accession>
<name>A0AA35XE16_GEOBA</name>
<proteinExistence type="predicted"/>
<feature type="compositionally biased region" description="Polar residues" evidence="1">
    <location>
        <begin position="57"/>
        <end position="70"/>
    </location>
</feature>
<dbReference type="AlphaFoldDB" id="A0AA35XE16"/>
<sequence length="302" mass="33422">MDSVGMDLQLSDRAYSEYGEDRKVGEESQQTATVRSKTSSDETDSPTTSLSLGEAYETSTDLATSTTVPVSDSRVQERASSSSTSSTSSSDSRMVGTSLYIPEFLTPSISYDRASPQQLLVALIGRAFDQPDKLASQLQQLVPKLANSETPVAKFTPFTVKRKTLCRGYFDSSELKQHDLICLCYNASEARILLTGQDGYYTALLRQIEIQMGPNKVAFLVSNYSSNRASSQPSQPDDRPQPLLPPALRERLNLQQALVGYLEREQVLAWANEPLARHSHRLLELARLEPNPQGLFRNCSVM</sequence>
<evidence type="ECO:0000256" key="1">
    <source>
        <dbReference type="SAM" id="MobiDB-lite"/>
    </source>
</evidence>
<dbReference type="Proteomes" id="UP001174909">
    <property type="component" value="Unassembled WGS sequence"/>
</dbReference>
<gene>
    <name evidence="2" type="ORF">GBAR_LOCUS26167</name>
</gene>
<feature type="region of interest" description="Disordered" evidence="1">
    <location>
        <begin position="1"/>
        <end position="93"/>
    </location>
</feature>
<reference evidence="2" key="1">
    <citation type="submission" date="2023-03" db="EMBL/GenBank/DDBJ databases">
        <authorList>
            <person name="Steffen K."/>
            <person name="Cardenas P."/>
        </authorList>
    </citation>
    <scope>NUCLEOTIDE SEQUENCE</scope>
</reference>
<organism evidence="2 3">
    <name type="scientific">Geodia barretti</name>
    <name type="common">Barrett's horny sponge</name>
    <dbReference type="NCBI Taxonomy" id="519541"/>
    <lineage>
        <taxon>Eukaryota</taxon>
        <taxon>Metazoa</taxon>
        <taxon>Porifera</taxon>
        <taxon>Demospongiae</taxon>
        <taxon>Heteroscleromorpha</taxon>
        <taxon>Tetractinellida</taxon>
        <taxon>Astrophorina</taxon>
        <taxon>Geodiidae</taxon>
        <taxon>Geodia</taxon>
    </lineage>
</organism>
<evidence type="ECO:0000313" key="3">
    <source>
        <dbReference type="Proteomes" id="UP001174909"/>
    </source>
</evidence>
<feature type="compositionally biased region" description="Low complexity" evidence="1">
    <location>
        <begin position="80"/>
        <end position="92"/>
    </location>
</feature>